<dbReference type="InterPro" id="IPR017896">
    <property type="entry name" value="4Fe4S_Fe-S-bd"/>
</dbReference>
<evidence type="ECO:0000259" key="1">
    <source>
        <dbReference type="PROSITE" id="PS51379"/>
    </source>
</evidence>
<feature type="non-terminal residue" evidence="2">
    <location>
        <position position="1"/>
    </location>
</feature>
<feature type="domain" description="4Fe-4S ferredoxin-type" evidence="1">
    <location>
        <begin position="26"/>
        <end position="55"/>
    </location>
</feature>
<dbReference type="PANTHER" id="PTHR43255:SF2">
    <property type="entry name" value="HETERODISULFIDE REDUCTASE RELATED PROTEIN"/>
    <property type="match status" value="1"/>
</dbReference>
<feature type="domain" description="4Fe-4S ferredoxin-type" evidence="1">
    <location>
        <begin position="130"/>
        <end position="163"/>
    </location>
</feature>
<dbReference type="AlphaFoldDB" id="X0WX22"/>
<reference evidence="2" key="1">
    <citation type="journal article" date="2014" name="Front. Microbiol.">
        <title>High frequency of phylogenetically diverse reductive dehalogenase-homologous genes in deep subseafloor sedimentary metagenomes.</title>
        <authorList>
            <person name="Kawai M."/>
            <person name="Futagami T."/>
            <person name="Toyoda A."/>
            <person name="Takaki Y."/>
            <person name="Nishi S."/>
            <person name="Hori S."/>
            <person name="Arai W."/>
            <person name="Tsubouchi T."/>
            <person name="Morono Y."/>
            <person name="Uchiyama I."/>
            <person name="Ito T."/>
            <person name="Fujiyama A."/>
            <person name="Inagaki F."/>
            <person name="Takami H."/>
        </authorList>
    </citation>
    <scope>NUCLEOTIDE SEQUENCE</scope>
    <source>
        <strain evidence="2">Expedition CK06-06</strain>
    </source>
</reference>
<dbReference type="GO" id="GO:0051536">
    <property type="term" value="F:iron-sulfur cluster binding"/>
    <property type="evidence" value="ECO:0007669"/>
    <property type="project" value="InterPro"/>
</dbReference>
<evidence type="ECO:0000313" key="2">
    <source>
        <dbReference type="EMBL" id="GAG35255.1"/>
    </source>
</evidence>
<dbReference type="GO" id="GO:0005886">
    <property type="term" value="C:plasma membrane"/>
    <property type="evidence" value="ECO:0007669"/>
    <property type="project" value="TreeGrafter"/>
</dbReference>
<dbReference type="SUPFAM" id="SSF46548">
    <property type="entry name" value="alpha-helical ferredoxin"/>
    <property type="match status" value="2"/>
</dbReference>
<dbReference type="PROSITE" id="PS00198">
    <property type="entry name" value="4FE4S_FER_1"/>
    <property type="match status" value="3"/>
</dbReference>
<dbReference type="Pfam" id="PF12800">
    <property type="entry name" value="Fer4_4"/>
    <property type="match status" value="1"/>
</dbReference>
<sequence>INILPSEKIQSLKGVVSKKEIGEKDFMLILDGVYLCSNCHRCTDVCPAGINLEDLWFNMREDMFQKDYPEFSLLSPLSFYRGLMRESISQEDYKKPLIQAREAIASKCDLMKTPDKVVTLTPSDREFQGGLLLSDQASTFQGCFGCQTCTNACPVVASYENPKEVLGLLPHQIMYAAGLGIRDLAFGSDMLWDCLTCYQCQEQCPQGVHVTDVLYELKNLAIKNVENKVESLSG</sequence>
<dbReference type="EMBL" id="BARS01040392">
    <property type="protein sequence ID" value="GAG35255.1"/>
    <property type="molecule type" value="Genomic_DNA"/>
</dbReference>
<dbReference type="PANTHER" id="PTHR43255">
    <property type="entry name" value="IRON-SULFUR-BINDING OXIDOREDUCTASE FADF-RELATED-RELATED"/>
    <property type="match status" value="1"/>
</dbReference>
<name>X0WX22_9ZZZZ</name>
<dbReference type="Gene3D" id="1.10.1060.10">
    <property type="entry name" value="Alpha-helical ferredoxin"/>
    <property type="match status" value="2"/>
</dbReference>
<dbReference type="InterPro" id="IPR017900">
    <property type="entry name" value="4Fe4S_Fe_S_CS"/>
</dbReference>
<gene>
    <name evidence="2" type="ORF">S01H1_61583</name>
</gene>
<dbReference type="Pfam" id="PF13183">
    <property type="entry name" value="Fer4_8"/>
    <property type="match status" value="1"/>
</dbReference>
<accession>X0WX22</accession>
<dbReference type="InterPro" id="IPR009051">
    <property type="entry name" value="Helical_ferredxn"/>
</dbReference>
<dbReference type="PROSITE" id="PS51379">
    <property type="entry name" value="4FE4S_FER_2"/>
    <property type="match status" value="2"/>
</dbReference>
<comment type="caution">
    <text evidence="2">The sequence shown here is derived from an EMBL/GenBank/DDBJ whole genome shotgun (WGS) entry which is preliminary data.</text>
</comment>
<protein>
    <recommendedName>
        <fullName evidence="1">4Fe-4S ferredoxin-type domain-containing protein</fullName>
    </recommendedName>
</protein>
<dbReference type="InterPro" id="IPR051460">
    <property type="entry name" value="HdrC_iron-sulfur_subunit"/>
</dbReference>
<proteinExistence type="predicted"/>
<organism evidence="2">
    <name type="scientific">marine sediment metagenome</name>
    <dbReference type="NCBI Taxonomy" id="412755"/>
    <lineage>
        <taxon>unclassified sequences</taxon>
        <taxon>metagenomes</taxon>
        <taxon>ecological metagenomes</taxon>
    </lineage>
</organism>